<gene>
    <name evidence="6" type="ORF">SAMN04487995_0754</name>
</gene>
<keyword evidence="4" id="KW-1133">Transmembrane helix</keyword>
<dbReference type="PRINTS" id="PR00032">
    <property type="entry name" value="HTHARAC"/>
</dbReference>
<dbReference type="RefSeq" id="WP_090332035.1">
    <property type="nucleotide sequence ID" value="NZ_FNXY01000001.1"/>
</dbReference>
<feature type="transmembrane region" description="Helical" evidence="4">
    <location>
        <begin position="64"/>
        <end position="84"/>
    </location>
</feature>
<feature type="transmembrane region" description="Helical" evidence="4">
    <location>
        <begin position="33"/>
        <end position="52"/>
    </location>
</feature>
<evidence type="ECO:0000256" key="2">
    <source>
        <dbReference type="ARBA" id="ARBA00023125"/>
    </source>
</evidence>
<evidence type="ECO:0000313" key="7">
    <source>
        <dbReference type="Proteomes" id="UP000199532"/>
    </source>
</evidence>
<feature type="transmembrane region" description="Helical" evidence="4">
    <location>
        <begin position="140"/>
        <end position="157"/>
    </location>
</feature>
<feature type="transmembrane region" description="Helical" evidence="4">
    <location>
        <begin position="178"/>
        <end position="195"/>
    </location>
</feature>
<accession>A0A1H6QK05</accession>
<dbReference type="Gene3D" id="1.10.10.60">
    <property type="entry name" value="Homeodomain-like"/>
    <property type="match status" value="1"/>
</dbReference>
<dbReference type="GO" id="GO:0043565">
    <property type="term" value="F:sequence-specific DNA binding"/>
    <property type="evidence" value="ECO:0007669"/>
    <property type="project" value="InterPro"/>
</dbReference>
<keyword evidence="2 6" id="KW-0238">DNA-binding</keyword>
<evidence type="ECO:0000256" key="1">
    <source>
        <dbReference type="ARBA" id="ARBA00023015"/>
    </source>
</evidence>
<dbReference type="SUPFAM" id="SSF46689">
    <property type="entry name" value="Homeodomain-like"/>
    <property type="match status" value="1"/>
</dbReference>
<dbReference type="SMART" id="SM00342">
    <property type="entry name" value="HTH_ARAC"/>
    <property type="match status" value="1"/>
</dbReference>
<dbReference type="PROSITE" id="PS01124">
    <property type="entry name" value="HTH_ARAC_FAMILY_2"/>
    <property type="match status" value="1"/>
</dbReference>
<reference evidence="6 7" key="1">
    <citation type="submission" date="2016-10" db="EMBL/GenBank/DDBJ databases">
        <authorList>
            <person name="de Groot N.N."/>
        </authorList>
    </citation>
    <scope>NUCLEOTIDE SEQUENCE [LARGE SCALE GENOMIC DNA]</scope>
    <source>
        <strain evidence="6 7">DSM 19938</strain>
    </source>
</reference>
<feature type="transmembrane region" description="Helical" evidence="4">
    <location>
        <begin position="207"/>
        <end position="224"/>
    </location>
</feature>
<keyword evidence="4" id="KW-0812">Transmembrane</keyword>
<keyword evidence="7" id="KW-1185">Reference proteome</keyword>
<keyword evidence="3" id="KW-0804">Transcription</keyword>
<dbReference type="InterPro" id="IPR020449">
    <property type="entry name" value="Tscrpt_reg_AraC-type_HTH"/>
</dbReference>
<dbReference type="Proteomes" id="UP000199532">
    <property type="component" value="Unassembled WGS sequence"/>
</dbReference>
<sequence length="381" mass="44381">MVTAVLFSGIVQGLLLVLLLFQKNVNRTSARILATLVFMIAAHLSLIAVDMNDLLVQLPHLSKLSWLLPLCYGPLILLLTQSLVQKTFTFRRSYTLYFLPFLIYLAILAPYYFQVASQKIAYLSNQEKVLKADFGWMNHLTNYFHIVYLLIALQLYNRQVKQQSTSIILQSNRKWLPHFLYFVLAILVFSLFVFYAKKFDIKGLSGIYPNHFLLVVILVYWIAYKMLQEKLDFETNDPQENEDNVEKPHKYSKTGLDAEASKLLARRLELHMETEKPYLDCTLTLTDLGSRLRITKHQISQVINSEFEVNFYEFVNNYRIEEFKKQSLHPSNEHLSIVGIAFEAGFNSKATFNQVFKKKEGMTPSEFVKQQKDKRVLNQHL</sequence>
<dbReference type="AlphaFoldDB" id="A0A1H6QK05"/>
<feature type="transmembrane region" description="Helical" evidence="4">
    <location>
        <begin position="6"/>
        <end position="21"/>
    </location>
</feature>
<dbReference type="GO" id="GO:0003700">
    <property type="term" value="F:DNA-binding transcription factor activity"/>
    <property type="evidence" value="ECO:0007669"/>
    <property type="project" value="InterPro"/>
</dbReference>
<dbReference type="OrthoDB" id="5492415at2"/>
<keyword evidence="4" id="KW-0472">Membrane</keyword>
<dbReference type="InterPro" id="IPR018060">
    <property type="entry name" value="HTH_AraC"/>
</dbReference>
<keyword evidence="1" id="KW-0805">Transcription regulation</keyword>
<dbReference type="PANTHER" id="PTHR43280:SF29">
    <property type="entry name" value="ARAC-FAMILY TRANSCRIPTIONAL REGULATOR"/>
    <property type="match status" value="1"/>
</dbReference>
<feature type="domain" description="HTH araC/xylS-type" evidence="5">
    <location>
        <begin position="262"/>
        <end position="370"/>
    </location>
</feature>
<organism evidence="6 7">
    <name type="scientific">Dyadobacter koreensis</name>
    <dbReference type="NCBI Taxonomy" id="408657"/>
    <lineage>
        <taxon>Bacteria</taxon>
        <taxon>Pseudomonadati</taxon>
        <taxon>Bacteroidota</taxon>
        <taxon>Cytophagia</taxon>
        <taxon>Cytophagales</taxon>
        <taxon>Spirosomataceae</taxon>
        <taxon>Dyadobacter</taxon>
    </lineage>
</organism>
<evidence type="ECO:0000259" key="5">
    <source>
        <dbReference type="PROSITE" id="PS01124"/>
    </source>
</evidence>
<feature type="transmembrane region" description="Helical" evidence="4">
    <location>
        <begin position="96"/>
        <end position="113"/>
    </location>
</feature>
<evidence type="ECO:0000256" key="3">
    <source>
        <dbReference type="ARBA" id="ARBA00023163"/>
    </source>
</evidence>
<dbReference type="Pfam" id="PF12833">
    <property type="entry name" value="HTH_18"/>
    <property type="match status" value="1"/>
</dbReference>
<evidence type="ECO:0000256" key="4">
    <source>
        <dbReference type="SAM" id="Phobius"/>
    </source>
</evidence>
<dbReference type="EMBL" id="FNXY01000001">
    <property type="protein sequence ID" value="SEI44068.1"/>
    <property type="molecule type" value="Genomic_DNA"/>
</dbReference>
<dbReference type="PANTHER" id="PTHR43280">
    <property type="entry name" value="ARAC-FAMILY TRANSCRIPTIONAL REGULATOR"/>
    <property type="match status" value="1"/>
</dbReference>
<name>A0A1H6QK05_9BACT</name>
<proteinExistence type="predicted"/>
<protein>
    <submittedName>
        <fullName evidence="6">AraC-type DNA-binding protein</fullName>
    </submittedName>
</protein>
<evidence type="ECO:0000313" key="6">
    <source>
        <dbReference type="EMBL" id="SEI44068.1"/>
    </source>
</evidence>
<dbReference type="InterPro" id="IPR009057">
    <property type="entry name" value="Homeodomain-like_sf"/>
</dbReference>